<dbReference type="Gene3D" id="1.10.530.10">
    <property type="match status" value="1"/>
</dbReference>
<dbReference type="FunFam" id="3.40.50.12090:FF:000001">
    <property type="entry name" value="Cell surface protein"/>
    <property type="match status" value="1"/>
</dbReference>
<dbReference type="InterPro" id="IPR002901">
    <property type="entry name" value="MGlyc_endo_b_GlcNAc-like_dom"/>
</dbReference>
<dbReference type="SMART" id="SM00047">
    <property type="entry name" value="LYZ2"/>
    <property type="match status" value="1"/>
</dbReference>
<dbReference type="RefSeq" id="WP_170139189.1">
    <property type="nucleotide sequence ID" value="NZ_FNGW01000005.1"/>
</dbReference>
<dbReference type="InterPro" id="IPR007253">
    <property type="entry name" value="Cell_wall-bd_2"/>
</dbReference>
<evidence type="ECO:0000259" key="1">
    <source>
        <dbReference type="SMART" id="SM00047"/>
    </source>
</evidence>
<evidence type="ECO:0000313" key="2">
    <source>
        <dbReference type="EMBL" id="SDM13384.1"/>
    </source>
</evidence>
<name>A0A1G9QQW4_9FIRM</name>
<dbReference type="Proteomes" id="UP000199068">
    <property type="component" value="Unassembled WGS sequence"/>
</dbReference>
<accession>A0A1G9QQW4</accession>
<keyword evidence="3" id="KW-1185">Reference proteome</keyword>
<reference evidence="2 3" key="1">
    <citation type="submission" date="2016-10" db="EMBL/GenBank/DDBJ databases">
        <authorList>
            <person name="de Groot N.N."/>
        </authorList>
    </citation>
    <scope>NUCLEOTIDE SEQUENCE [LARGE SCALE GENOMIC DNA]</scope>
    <source>
        <strain evidence="2 3">DSM 797</strain>
    </source>
</reference>
<dbReference type="Pfam" id="PF04122">
    <property type="entry name" value="CW_binding_2"/>
    <property type="match status" value="3"/>
</dbReference>
<feature type="domain" description="Mannosyl-glycoprotein endo-beta-N-acetylglucosamidase-like" evidence="1">
    <location>
        <begin position="337"/>
        <end position="470"/>
    </location>
</feature>
<protein>
    <submittedName>
        <fullName evidence="2">Putative cell wall binding repeat 2</fullName>
    </submittedName>
</protein>
<proteinExistence type="predicted"/>
<evidence type="ECO:0000313" key="3">
    <source>
        <dbReference type="Proteomes" id="UP000199068"/>
    </source>
</evidence>
<gene>
    <name evidence="2" type="ORF">SAMN04515677_105328</name>
</gene>
<dbReference type="EMBL" id="FNGW01000005">
    <property type="protein sequence ID" value="SDM13384.1"/>
    <property type="molecule type" value="Genomic_DNA"/>
</dbReference>
<dbReference type="PANTHER" id="PTHR30032:SF8">
    <property type="entry name" value="GERMINATION-SPECIFIC N-ACETYLMURAMOYL-L-ALANINE AMIDASE"/>
    <property type="match status" value="1"/>
</dbReference>
<dbReference type="STRING" id="1121325.SAMN04515677_105328"/>
<dbReference type="Pfam" id="PF01832">
    <property type="entry name" value="Glucosaminidase"/>
    <property type="match status" value="1"/>
</dbReference>
<dbReference type="PANTHER" id="PTHR30032">
    <property type="entry name" value="N-ACETYLMURAMOYL-L-ALANINE AMIDASE-RELATED"/>
    <property type="match status" value="1"/>
</dbReference>
<organism evidence="2 3">
    <name type="scientific">Romboutsia lituseburensis DSM 797</name>
    <dbReference type="NCBI Taxonomy" id="1121325"/>
    <lineage>
        <taxon>Bacteria</taxon>
        <taxon>Bacillati</taxon>
        <taxon>Bacillota</taxon>
        <taxon>Clostridia</taxon>
        <taxon>Peptostreptococcales</taxon>
        <taxon>Peptostreptococcaceae</taxon>
        <taxon>Romboutsia</taxon>
    </lineage>
</organism>
<dbReference type="Gene3D" id="3.40.50.12090">
    <property type="match status" value="2"/>
</dbReference>
<dbReference type="InterPro" id="IPR051922">
    <property type="entry name" value="Bact_Sporulation_Assoc"/>
</dbReference>
<dbReference type="GO" id="GO:0004040">
    <property type="term" value="F:amidase activity"/>
    <property type="evidence" value="ECO:0007669"/>
    <property type="project" value="InterPro"/>
</dbReference>
<sequence>MKNKNTSAFLAGVLIASSTLQSTSLIYANPVENTNNVYQDYINNEVNQPIDGEKYETYTMPITKNLDKPDMTSHELSDAQGLSYIKRFKLKTNDSYEIALSKGNGEYTYLDSSNILDEAMEIANNSKYAYKNAIPVVISNKGLVVYATEGIAKIVKTKDGQVVSQNTTINLYKDPEGKKTHTYISPGAVDDAPVVDVVENMAKIEVAGFNGWMPISDSKGDNLIMVPLNDAKNLSYYQVNSNNELIHKVSTAVEIEGKNESIIIGHAPSFMQASKKYYSYDGMYFYEDINKLISDLKNSNHYNAVNRNDPYYNYYNTLPGRTKTVYTASELNSYIDKNAPSGSVLRGTGESFIKYQNEYGVNALMALSISINESGFGTKLVKPNNIFGIKANDGAESGATEFKSVDDCIRTFMDDYMSRYYYSVKWSLYNGSNLGNKNIGVNVNYASDPYWGEKAASHMYRIDKALSEGSFREYNNEQLGIYTREDKVETSDGKLVHNILNERKFDSSKAENTAQVGDVVLIKGESNGKYEVGPDRAKVLRAATHDWNFRGYIDKESVRLVNNVSNSIKTTTLAGDDRYKTAIAVSQRGWQNGTDNIVLVNSGSIVDALSATPFANSKNAPVLLTQKQTLNSDTEKEIKRLNAKNVYIIGGTSNVSNDIVNKLKSMGLNVERISGNDRYATSLAVAKKLGNVSEIAVVNGVKGLPDAISIAPIAAKNNMPIVLSSPTSGISTFDDYIKNNNIKKSYIIGSTDSVSNSVANKLPNPNRIGGADRNQTNAMIIDKFYTVTNLNNIFVTKNGMKNNDQLIDALAVGVLAAKENSPVVIVSSQLEKTQREVLSSKKASELTQVGAGGNENAFQEIKNLYK</sequence>
<dbReference type="AlphaFoldDB" id="A0A1G9QQW4"/>